<evidence type="ECO:0000256" key="6">
    <source>
        <dbReference type="ARBA" id="ARBA00022989"/>
    </source>
</evidence>
<keyword evidence="7 10" id="KW-0472">Membrane</keyword>
<dbReference type="Proteomes" id="UP000504615">
    <property type="component" value="Unplaced"/>
</dbReference>
<dbReference type="PANTHER" id="PTHR21137:SF35">
    <property type="entry name" value="ODORANT RECEPTOR 19A-RELATED"/>
    <property type="match status" value="1"/>
</dbReference>
<dbReference type="RefSeq" id="XP_025073549.1">
    <property type="nucleotide sequence ID" value="XM_025217764.1"/>
</dbReference>
<keyword evidence="11" id="KW-1185">Reference proteome</keyword>
<evidence type="ECO:0000256" key="8">
    <source>
        <dbReference type="ARBA" id="ARBA00023170"/>
    </source>
</evidence>
<dbReference type="GO" id="GO:0004984">
    <property type="term" value="F:olfactory receptor activity"/>
    <property type="evidence" value="ECO:0007669"/>
    <property type="project" value="InterPro"/>
</dbReference>
<evidence type="ECO:0000256" key="2">
    <source>
        <dbReference type="ARBA" id="ARBA00022475"/>
    </source>
</evidence>
<keyword evidence="8" id="KW-0675">Receptor</keyword>
<feature type="transmembrane region" description="Helical" evidence="10">
    <location>
        <begin position="219"/>
        <end position="239"/>
    </location>
</feature>
<dbReference type="GO" id="GO:0005886">
    <property type="term" value="C:plasma membrane"/>
    <property type="evidence" value="ECO:0007669"/>
    <property type="project" value="UniProtKB-SubCell"/>
</dbReference>
<gene>
    <name evidence="12" type="primary">LOC112552471</name>
</gene>
<dbReference type="InterPro" id="IPR004117">
    <property type="entry name" value="7tm6_olfct_rcpt"/>
</dbReference>
<evidence type="ECO:0000313" key="11">
    <source>
        <dbReference type="Proteomes" id="UP000504615"/>
    </source>
</evidence>
<proteinExistence type="predicted"/>
<name>A0A8N1S3S5_9HYME</name>
<dbReference type="AlphaFoldDB" id="A0A8N1S3S5"/>
<keyword evidence="3" id="KW-0716">Sensory transduction</keyword>
<feature type="transmembrane region" description="Helical" evidence="10">
    <location>
        <begin position="104"/>
        <end position="124"/>
    </location>
</feature>
<evidence type="ECO:0000256" key="3">
    <source>
        <dbReference type="ARBA" id="ARBA00022606"/>
    </source>
</evidence>
<keyword evidence="4 10" id="KW-0812">Transmembrane</keyword>
<protein>
    <submittedName>
        <fullName evidence="12">Uncharacterized protein LOC112552471</fullName>
    </submittedName>
</protein>
<keyword evidence="5" id="KW-0552">Olfaction</keyword>
<accession>A0A8N1S3S5</accession>
<feature type="non-terminal residue" evidence="12">
    <location>
        <position position="1"/>
    </location>
</feature>
<dbReference type="GO" id="GO:0007165">
    <property type="term" value="P:signal transduction"/>
    <property type="evidence" value="ECO:0007669"/>
    <property type="project" value="UniProtKB-KW"/>
</dbReference>
<keyword evidence="6 10" id="KW-1133">Transmembrane helix</keyword>
<evidence type="ECO:0000256" key="4">
    <source>
        <dbReference type="ARBA" id="ARBA00022692"/>
    </source>
</evidence>
<dbReference type="Pfam" id="PF02949">
    <property type="entry name" value="7tm_6"/>
    <property type="match status" value="1"/>
</dbReference>
<keyword evidence="9" id="KW-0807">Transducer</keyword>
<feature type="transmembrane region" description="Helical" evidence="10">
    <location>
        <begin position="188"/>
        <end position="207"/>
    </location>
</feature>
<dbReference type="PANTHER" id="PTHR21137">
    <property type="entry name" value="ODORANT RECEPTOR"/>
    <property type="match status" value="1"/>
</dbReference>
<evidence type="ECO:0000256" key="5">
    <source>
        <dbReference type="ARBA" id="ARBA00022725"/>
    </source>
</evidence>
<dbReference type="GO" id="GO:0005549">
    <property type="term" value="F:odorant binding"/>
    <property type="evidence" value="ECO:0007669"/>
    <property type="project" value="InterPro"/>
</dbReference>
<organism evidence="11 12">
    <name type="scientific">Pogonomyrmex barbatus</name>
    <name type="common">red harvester ant</name>
    <dbReference type="NCBI Taxonomy" id="144034"/>
    <lineage>
        <taxon>Eukaryota</taxon>
        <taxon>Metazoa</taxon>
        <taxon>Ecdysozoa</taxon>
        <taxon>Arthropoda</taxon>
        <taxon>Hexapoda</taxon>
        <taxon>Insecta</taxon>
        <taxon>Pterygota</taxon>
        <taxon>Neoptera</taxon>
        <taxon>Endopterygota</taxon>
        <taxon>Hymenoptera</taxon>
        <taxon>Apocrita</taxon>
        <taxon>Aculeata</taxon>
        <taxon>Formicoidea</taxon>
        <taxon>Formicidae</taxon>
        <taxon>Myrmicinae</taxon>
        <taxon>Pogonomyrmex</taxon>
    </lineage>
</organism>
<keyword evidence="2" id="KW-1003">Cell membrane</keyword>
<evidence type="ECO:0000256" key="7">
    <source>
        <dbReference type="ARBA" id="ARBA00023136"/>
    </source>
</evidence>
<sequence length="307" mass="36097">QVQNLHYLIREDWRIIRTELESKIILKHAHNSQIYNIYIFCLLFTYLTVSINFVIIGIVMVQFLPNILDIVLPLDEPRPRKPIIMAEYFVLHNKYFYTKILHEIVLIVIYTSILFATSSQLLVFSCHSFGMFKICSHRIEYSIEDSVLHVPNPGKKSAIYRRIMHVVIAHRRAMDFCNIMISSFNIPYCIITIVGLISLSINLYGFVEAVIISKNMENFTMYFFTTTGHLVYMFVANYIGQKVIDYNNELFKLSYDTSWYLMPVSSQKLILFLMQKTGKEFYFTIGSMFIAKLESFATVRNKKNRRM</sequence>
<evidence type="ECO:0000313" key="12">
    <source>
        <dbReference type="RefSeq" id="XP_025073549.1"/>
    </source>
</evidence>
<evidence type="ECO:0000256" key="10">
    <source>
        <dbReference type="SAM" id="Phobius"/>
    </source>
</evidence>
<comment type="subcellular location">
    <subcellularLocation>
        <location evidence="1">Cell membrane</location>
        <topology evidence="1">Multi-pass membrane protein</topology>
    </subcellularLocation>
</comment>
<dbReference type="GeneID" id="112552471"/>
<reference evidence="12" key="1">
    <citation type="submission" date="2025-08" db="UniProtKB">
        <authorList>
            <consortium name="RefSeq"/>
        </authorList>
    </citation>
    <scope>IDENTIFICATION</scope>
</reference>
<evidence type="ECO:0000256" key="1">
    <source>
        <dbReference type="ARBA" id="ARBA00004651"/>
    </source>
</evidence>
<evidence type="ECO:0000256" key="9">
    <source>
        <dbReference type="ARBA" id="ARBA00023224"/>
    </source>
</evidence>
<feature type="transmembrane region" description="Helical" evidence="10">
    <location>
        <begin position="37"/>
        <end position="64"/>
    </location>
</feature>
<dbReference type="OrthoDB" id="7552055at2759"/>